<evidence type="ECO:0000313" key="3">
    <source>
        <dbReference type="Proteomes" id="UP000008370"/>
    </source>
</evidence>
<dbReference type="Proteomes" id="UP000008370">
    <property type="component" value="Unassembled WGS sequence"/>
</dbReference>
<organism evidence="2 3">
    <name type="scientific">Phanerochaete carnosa (strain HHB-10118-sp)</name>
    <name type="common">White-rot fungus</name>
    <name type="synonym">Peniophora carnosa</name>
    <dbReference type="NCBI Taxonomy" id="650164"/>
    <lineage>
        <taxon>Eukaryota</taxon>
        <taxon>Fungi</taxon>
        <taxon>Dikarya</taxon>
        <taxon>Basidiomycota</taxon>
        <taxon>Agaricomycotina</taxon>
        <taxon>Agaricomycetes</taxon>
        <taxon>Polyporales</taxon>
        <taxon>Phanerochaetaceae</taxon>
        <taxon>Phanerochaete</taxon>
    </lineage>
</organism>
<keyword evidence="1" id="KW-0472">Membrane</keyword>
<keyword evidence="1" id="KW-1133">Transmembrane helix</keyword>
<feature type="transmembrane region" description="Helical" evidence="1">
    <location>
        <begin position="96"/>
        <end position="118"/>
    </location>
</feature>
<dbReference type="EMBL" id="JH930469">
    <property type="protein sequence ID" value="EKM60148.1"/>
    <property type="molecule type" value="Genomic_DNA"/>
</dbReference>
<keyword evidence="3" id="KW-1185">Reference proteome</keyword>
<dbReference type="AlphaFoldDB" id="K5W868"/>
<feature type="transmembrane region" description="Helical" evidence="1">
    <location>
        <begin position="172"/>
        <end position="196"/>
    </location>
</feature>
<dbReference type="GeneID" id="18912466"/>
<protein>
    <submittedName>
        <fullName evidence="2">Uncharacterized protein</fullName>
    </submittedName>
</protein>
<evidence type="ECO:0000256" key="1">
    <source>
        <dbReference type="SAM" id="Phobius"/>
    </source>
</evidence>
<dbReference type="OrthoDB" id="3214103at2759"/>
<feature type="transmembrane region" description="Helical" evidence="1">
    <location>
        <begin position="130"/>
        <end position="151"/>
    </location>
</feature>
<name>K5W868_PHACS</name>
<dbReference type="RefSeq" id="XP_007392691.1">
    <property type="nucleotide sequence ID" value="XM_007392629.1"/>
</dbReference>
<gene>
    <name evidence="2" type="ORF">PHACADRAFT_206328</name>
</gene>
<reference evidence="2 3" key="1">
    <citation type="journal article" date="2012" name="BMC Genomics">
        <title>Comparative genomics of the white-rot fungi, Phanerochaete carnosa and P. chrysosporium, to elucidate the genetic basis of the distinct wood types they colonize.</title>
        <authorList>
            <person name="Suzuki H."/>
            <person name="MacDonald J."/>
            <person name="Syed K."/>
            <person name="Salamov A."/>
            <person name="Hori C."/>
            <person name="Aerts A."/>
            <person name="Henrissat B."/>
            <person name="Wiebenga A."/>
            <person name="vanKuyk P.A."/>
            <person name="Barry K."/>
            <person name="Lindquist E."/>
            <person name="LaButti K."/>
            <person name="Lapidus A."/>
            <person name="Lucas S."/>
            <person name="Coutinho P."/>
            <person name="Gong Y."/>
            <person name="Samejima M."/>
            <person name="Mahadevan R."/>
            <person name="Abou-Zaid M."/>
            <person name="de Vries R.P."/>
            <person name="Igarashi K."/>
            <person name="Yadav J.S."/>
            <person name="Grigoriev I.V."/>
            <person name="Master E.R."/>
        </authorList>
    </citation>
    <scope>NUCLEOTIDE SEQUENCE [LARGE SCALE GENOMIC DNA]</scope>
    <source>
        <strain evidence="2 3">HHB-10118-sp</strain>
    </source>
</reference>
<keyword evidence="1" id="KW-0812">Transmembrane</keyword>
<dbReference type="KEGG" id="pco:PHACADRAFT_206328"/>
<dbReference type="HOGENOM" id="CLU_850228_0_0_1"/>
<evidence type="ECO:0000313" key="2">
    <source>
        <dbReference type="EMBL" id="EKM60148.1"/>
    </source>
</evidence>
<proteinExistence type="predicted"/>
<sequence>MTMYAMAASHFGITLFCLFLDNRRSLEIQTSALSCLAADAAPSSSMQCSWAGTPTNKIFTSAVTNMSRQLSTLLSVVLGNSVVLWRGWVLWPRRRVVQVISGFLIFATVGLFISGIVVQHTASQEFIPSGGVLSLWLTNLWATSLVAYRAWQHRQQIRCHLRAGLRTRAERALLLFIESGSLYCVLWTFLMVSSIINYRLMLGPESGGLSRSGTAAFINRTQVLEASCLIDLVGMYPTAVIALVEASNRYAQRTLCMDDIATPPVRLPAGGASPPHLDLRAETAADDVLHLCFEDAGGGAPGLEAKGRRDECAFDDAGDMKVARAVV</sequence>
<accession>K5W868</accession>
<dbReference type="InParanoid" id="K5W868"/>